<protein>
    <submittedName>
        <fullName evidence="1">Uncharacterized protein</fullName>
    </submittedName>
</protein>
<gene>
    <name evidence="1" type="ORF">TUM4438_31300</name>
</gene>
<proteinExistence type="predicted"/>
<name>A0ABQ4PLK7_9GAMM</name>
<sequence length="142" mass="16311">MLKIMYGFLHDSVNPSELCGKSYQSHAILNVKIINRCGTGCVFAALVDDYLDLYQDEINQYPTTSACISNTFYKVPHRRKPVKLRTDITDPIAAKKFQKKLFRRLNNLVMTTTNWKQFVGSRNLATESVLRNLTIARYEETA</sequence>
<accession>A0ABQ4PLK7</accession>
<dbReference type="RefSeq" id="WP_220782104.1">
    <property type="nucleotide sequence ID" value="NZ_BPEY01000062.1"/>
</dbReference>
<reference evidence="1" key="1">
    <citation type="submission" date="2021-05" db="EMBL/GenBank/DDBJ databases">
        <title>Molecular characterization for Shewanella algae harboring chromosomal blaOXA-55-like strains isolated from clinical and environment sample.</title>
        <authorList>
            <person name="Ohama Y."/>
            <person name="Aoki K."/>
            <person name="Harada S."/>
            <person name="Moriya K."/>
            <person name="Ishii Y."/>
            <person name="Tateda K."/>
        </authorList>
    </citation>
    <scope>NUCLEOTIDE SEQUENCE</scope>
    <source>
        <strain evidence="1">JCM 11563</strain>
    </source>
</reference>
<evidence type="ECO:0000313" key="2">
    <source>
        <dbReference type="Proteomes" id="UP000887104"/>
    </source>
</evidence>
<dbReference type="Proteomes" id="UP000887104">
    <property type="component" value="Unassembled WGS sequence"/>
</dbReference>
<comment type="caution">
    <text evidence="1">The sequence shown here is derived from an EMBL/GenBank/DDBJ whole genome shotgun (WGS) entry which is preliminary data.</text>
</comment>
<keyword evidence="2" id="KW-1185">Reference proteome</keyword>
<organism evidence="1 2">
    <name type="scientific">Shewanella sairae</name>
    <dbReference type="NCBI Taxonomy" id="190310"/>
    <lineage>
        <taxon>Bacteria</taxon>
        <taxon>Pseudomonadati</taxon>
        <taxon>Pseudomonadota</taxon>
        <taxon>Gammaproteobacteria</taxon>
        <taxon>Alteromonadales</taxon>
        <taxon>Shewanellaceae</taxon>
        <taxon>Shewanella</taxon>
    </lineage>
</organism>
<dbReference type="EMBL" id="BPEY01000062">
    <property type="protein sequence ID" value="GIU48888.1"/>
    <property type="molecule type" value="Genomic_DNA"/>
</dbReference>
<evidence type="ECO:0000313" key="1">
    <source>
        <dbReference type="EMBL" id="GIU48888.1"/>
    </source>
</evidence>